<dbReference type="SUPFAM" id="SSF74650">
    <property type="entry name" value="Galactose mutarotase-like"/>
    <property type="match status" value="1"/>
</dbReference>
<feature type="non-terminal residue" evidence="2">
    <location>
        <position position="1"/>
    </location>
</feature>
<dbReference type="AlphaFoldDB" id="S0FYE0"/>
<dbReference type="GO" id="GO:0030246">
    <property type="term" value="F:carbohydrate binding"/>
    <property type="evidence" value="ECO:0007669"/>
    <property type="project" value="InterPro"/>
</dbReference>
<evidence type="ECO:0000313" key="2">
    <source>
        <dbReference type="EMBL" id="EMS74144.1"/>
    </source>
</evidence>
<accession>S0FYE0</accession>
<comment type="caution">
    <text evidence="2">The sequence shown here is derived from an EMBL/GenBank/DDBJ whole genome shotgun (WGS) entry which is preliminary data.</text>
</comment>
<feature type="domain" description="Glycosyl hydrolases family 38 C-terminal" evidence="1">
    <location>
        <begin position="7"/>
        <end position="79"/>
    </location>
</feature>
<keyword evidence="3" id="KW-1185">Reference proteome</keyword>
<protein>
    <submittedName>
        <fullName evidence="2">Alpha-mannosidase</fullName>
    </submittedName>
</protein>
<gene>
    <name evidence="2" type="ORF">CTER_1938</name>
</gene>
<dbReference type="RefSeq" id="WP_004622904.1">
    <property type="nucleotide sequence ID" value="NZ_AORV01000004.1"/>
</dbReference>
<evidence type="ECO:0000313" key="3">
    <source>
        <dbReference type="Proteomes" id="UP000014155"/>
    </source>
</evidence>
<name>S0FYE0_RUMCE</name>
<sequence length="85" mass="9582">LSADAGHVMVETVKCAESGSSMIIRAYDYQNKRGPVSIKLNGKISRVTECDLLENDLCNAEHTENSFDFYIKPYEIKTFKVEFDG</sequence>
<reference evidence="2 3" key="1">
    <citation type="journal article" date="2013" name="Genome Announc.">
        <title>Draft Genome Sequence of the Cellulolytic, Mesophilic, Anaerobic Bacterium Clostridium termitidis Strain CT1112 (DSM 5398).</title>
        <authorList>
            <person name="Lal S."/>
            <person name="Ramachandran U."/>
            <person name="Zhang X."/>
            <person name="Munir R."/>
            <person name="Sparling R."/>
            <person name="Levin D.B."/>
        </authorList>
    </citation>
    <scope>NUCLEOTIDE SEQUENCE [LARGE SCALE GENOMIC DNA]</scope>
    <source>
        <strain evidence="2 3">CT1112</strain>
    </source>
</reference>
<dbReference type="EMBL" id="AORV01000004">
    <property type="protein sequence ID" value="EMS74144.1"/>
    <property type="molecule type" value="Genomic_DNA"/>
</dbReference>
<dbReference type="PATRIC" id="fig|1195236.3.peg.141"/>
<dbReference type="Gene3D" id="2.60.40.2220">
    <property type="match status" value="1"/>
</dbReference>
<proteinExistence type="predicted"/>
<dbReference type="InterPro" id="IPR041147">
    <property type="entry name" value="GH38_C"/>
</dbReference>
<dbReference type="Pfam" id="PF17677">
    <property type="entry name" value="Glyco_hydro38C2"/>
    <property type="match status" value="1"/>
</dbReference>
<dbReference type="eggNOG" id="COG0383">
    <property type="taxonomic scope" value="Bacteria"/>
</dbReference>
<dbReference type="STRING" id="1195236.CTER_1938"/>
<dbReference type="Proteomes" id="UP000014155">
    <property type="component" value="Unassembled WGS sequence"/>
</dbReference>
<dbReference type="InterPro" id="IPR011013">
    <property type="entry name" value="Gal_mutarotase_sf_dom"/>
</dbReference>
<evidence type="ECO:0000259" key="1">
    <source>
        <dbReference type="Pfam" id="PF17677"/>
    </source>
</evidence>
<dbReference type="GO" id="GO:0003824">
    <property type="term" value="F:catalytic activity"/>
    <property type="evidence" value="ECO:0007669"/>
    <property type="project" value="InterPro"/>
</dbReference>
<organism evidence="2 3">
    <name type="scientific">Ruminiclostridium cellobioparum subsp. termitidis CT1112</name>
    <dbReference type="NCBI Taxonomy" id="1195236"/>
    <lineage>
        <taxon>Bacteria</taxon>
        <taxon>Bacillati</taxon>
        <taxon>Bacillota</taxon>
        <taxon>Clostridia</taxon>
        <taxon>Eubacteriales</taxon>
        <taxon>Oscillospiraceae</taxon>
        <taxon>Ruminiclostridium</taxon>
    </lineage>
</organism>
<dbReference type="GO" id="GO:0005975">
    <property type="term" value="P:carbohydrate metabolic process"/>
    <property type="evidence" value="ECO:0007669"/>
    <property type="project" value="InterPro"/>
</dbReference>